<evidence type="ECO:0000313" key="2">
    <source>
        <dbReference type="Proteomes" id="UP000789920"/>
    </source>
</evidence>
<reference evidence="1" key="1">
    <citation type="submission" date="2021-06" db="EMBL/GenBank/DDBJ databases">
        <authorList>
            <person name="Kallberg Y."/>
            <person name="Tangrot J."/>
            <person name="Rosling A."/>
        </authorList>
    </citation>
    <scope>NUCLEOTIDE SEQUENCE</scope>
    <source>
        <strain evidence="1">MA461A</strain>
    </source>
</reference>
<dbReference type="Proteomes" id="UP000789920">
    <property type="component" value="Unassembled WGS sequence"/>
</dbReference>
<gene>
    <name evidence="1" type="ORF">RPERSI_LOCUS8192</name>
</gene>
<comment type="caution">
    <text evidence="1">The sequence shown here is derived from an EMBL/GenBank/DDBJ whole genome shotgun (WGS) entry which is preliminary data.</text>
</comment>
<protein>
    <submittedName>
        <fullName evidence="1">1946_t:CDS:1</fullName>
    </submittedName>
</protein>
<accession>A0ACA9NNN4</accession>
<organism evidence="1 2">
    <name type="scientific">Racocetra persica</name>
    <dbReference type="NCBI Taxonomy" id="160502"/>
    <lineage>
        <taxon>Eukaryota</taxon>
        <taxon>Fungi</taxon>
        <taxon>Fungi incertae sedis</taxon>
        <taxon>Mucoromycota</taxon>
        <taxon>Glomeromycotina</taxon>
        <taxon>Glomeromycetes</taxon>
        <taxon>Diversisporales</taxon>
        <taxon>Gigasporaceae</taxon>
        <taxon>Racocetra</taxon>
    </lineage>
</organism>
<sequence length="267" mass="30508">MSLKMDNIECAKLEPNKQIGSGSSGDVELMKYNGKLIIRIGTAAAISEFDKLESPQGCKHIIDFYGWTNTPNHKIGLVTEYADGEDLHKYLIRNSLNDEEKEKMAGQISVGLAECHNHNIIHSDLKPENILVVIKNSKLLLKIADFSARTVLWAAPERLCKNELFKRYYDESQLPKLLELQNNYIKNPTLSDIYSYGLILWEIAMNGEEIYEEQNNNIEKVMKIKACGNIDDLISKLSEQECPKNLETLIRKCCTFNPENRLQKIKE</sequence>
<proteinExistence type="predicted"/>
<feature type="non-terminal residue" evidence="1">
    <location>
        <position position="267"/>
    </location>
</feature>
<dbReference type="EMBL" id="CAJVQC010014619">
    <property type="protein sequence ID" value="CAG8658945.1"/>
    <property type="molecule type" value="Genomic_DNA"/>
</dbReference>
<evidence type="ECO:0000313" key="1">
    <source>
        <dbReference type="EMBL" id="CAG8658945.1"/>
    </source>
</evidence>
<name>A0ACA9NNN4_9GLOM</name>
<keyword evidence="2" id="KW-1185">Reference proteome</keyword>